<dbReference type="STRING" id="1470563.SAMN05444000_105185"/>
<organism evidence="1 2">
    <name type="scientific">Shimia gijangensis</name>
    <dbReference type="NCBI Taxonomy" id="1470563"/>
    <lineage>
        <taxon>Bacteria</taxon>
        <taxon>Pseudomonadati</taxon>
        <taxon>Pseudomonadota</taxon>
        <taxon>Alphaproteobacteria</taxon>
        <taxon>Rhodobacterales</taxon>
        <taxon>Roseobacteraceae</taxon>
    </lineage>
</organism>
<evidence type="ECO:0000313" key="2">
    <source>
        <dbReference type="Proteomes" id="UP000183982"/>
    </source>
</evidence>
<evidence type="ECO:0000313" key="1">
    <source>
        <dbReference type="EMBL" id="SHJ15680.1"/>
    </source>
</evidence>
<accession>A0A1M6H0G7</accession>
<keyword evidence="2" id="KW-1185">Reference proteome</keyword>
<reference evidence="2" key="1">
    <citation type="submission" date="2016-11" db="EMBL/GenBank/DDBJ databases">
        <authorList>
            <person name="Varghese N."/>
            <person name="Submissions S."/>
        </authorList>
    </citation>
    <scope>NUCLEOTIDE SEQUENCE [LARGE SCALE GENOMIC DNA]</scope>
    <source>
        <strain evidence="2">DSM 100564</strain>
    </source>
</reference>
<gene>
    <name evidence="1" type="ORF">SAMN05444000_105185</name>
</gene>
<dbReference type="OrthoDB" id="7652364at2"/>
<proteinExistence type="predicted"/>
<dbReference type="AlphaFoldDB" id="A0A1M6H0G7"/>
<dbReference type="Proteomes" id="UP000183982">
    <property type="component" value="Unassembled WGS sequence"/>
</dbReference>
<name>A0A1M6H0G7_9RHOB</name>
<dbReference type="RefSeq" id="WP_073250861.1">
    <property type="nucleotide sequence ID" value="NZ_FQZQ01000005.1"/>
</dbReference>
<dbReference type="EMBL" id="FQZQ01000005">
    <property type="protein sequence ID" value="SHJ15680.1"/>
    <property type="molecule type" value="Genomic_DNA"/>
</dbReference>
<protein>
    <submittedName>
        <fullName evidence="1">Uncharacterized protein</fullName>
    </submittedName>
</protein>
<sequence length="54" mass="5908">MVTMSRRGFIAATLATGVARSVPTIVTRTSGRRILTLVYDKSLGMMRAVERLVP</sequence>